<comment type="caution">
    <text evidence="1">The sequence shown here is derived from an EMBL/GenBank/DDBJ whole genome shotgun (WGS) entry which is preliminary data.</text>
</comment>
<sequence>MMDKRFNRDRFMKMQPTIAIEIDRIDEEIGFSNSAIASLRSTDRQSLLS</sequence>
<dbReference type="Proteomes" id="UP001232992">
    <property type="component" value="Unassembled WGS sequence"/>
</dbReference>
<evidence type="ECO:0000313" key="1">
    <source>
        <dbReference type="EMBL" id="MDJ1181709.1"/>
    </source>
</evidence>
<dbReference type="EMBL" id="JAQOSQ010000001">
    <property type="protein sequence ID" value="MDJ1181709.1"/>
    <property type="molecule type" value="Genomic_DNA"/>
</dbReference>
<name>A0ABT7BR89_9CYAN</name>
<accession>A0ABT7BR89</accession>
<protein>
    <submittedName>
        <fullName evidence="1">Uncharacterized protein</fullName>
    </submittedName>
</protein>
<proteinExistence type="predicted"/>
<keyword evidence="2" id="KW-1185">Reference proteome</keyword>
<gene>
    <name evidence="1" type="ORF">PMH09_00750</name>
</gene>
<organism evidence="1 2">
    <name type="scientific">Roseofilum casamattae BLCC-M143</name>
    <dbReference type="NCBI Taxonomy" id="3022442"/>
    <lineage>
        <taxon>Bacteria</taxon>
        <taxon>Bacillati</taxon>
        <taxon>Cyanobacteriota</taxon>
        <taxon>Cyanophyceae</taxon>
        <taxon>Desertifilales</taxon>
        <taxon>Desertifilaceae</taxon>
        <taxon>Roseofilum</taxon>
        <taxon>Roseofilum casamattae</taxon>
    </lineage>
</organism>
<reference evidence="1 2" key="1">
    <citation type="submission" date="2023-01" db="EMBL/GenBank/DDBJ databases">
        <title>Novel diversity within Roseofilum (Cyanobacteria; Desertifilaceae) from marine benthic mats with descriptions of four novel species.</title>
        <authorList>
            <person name="Wang Y."/>
            <person name="Berthold D.E."/>
            <person name="Hu J."/>
            <person name="Lefler F.W."/>
            <person name="Laughinghouse H.D. IV."/>
        </authorList>
    </citation>
    <scope>NUCLEOTIDE SEQUENCE [LARGE SCALE GENOMIC DNA]</scope>
    <source>
        <strain evidence="1 2">BLCC-M143</strain>
    </source>
</reference>
<evidence type="ECO:0000313" key="2">
    <source>
        <dbReference type="Proteomes" id="UP001232992"/>
    </source>
</evidence>